<name>A0A822YVC2_NELNU</name>
<dbReference type="EMBL" id="DUZY01000004">
    <property type="protein sequence ID" value="DAD35055.1"/>
    <property type="molecule type" value="Genomic_DNA"/>
</dbReference>
<accession>A0A822YVC2</accession>
<keyword evidence="1" id="KW-1133">Transmembrane helix</keyword>
<evidence type="ECO:0000313" key="2">
    <source>
        <dbReference type="EMBL" id="DAD35055.1"/>
    </source>
</evidence>
<sequence length="66" mass="7526">MGLLQIEVKLTLVAVAVFFMIIYLFLLYVHCINFACTIKSISRSTHLSLPACHFPRSSEFQTLFCV</sequence>
<dbReference type="Proteomes" id="UP000607653">
    <property type="component" value="Unassembled WGS sequence"/>
</dbReference>
<reference evidence="2 3" key="1">
    <citation type="journal article" date="2020" name="Mol. Biol. Evol.">
        <title>Distinct Expression and Methylation Patterns for Genes with Different Fates following a Single Whole-Genome Duplication in Flowering Plants.</title>
        <authorList>
            <person name="Shi T."/>
            <person name="Rahmani R.S."/>
            <person name="Gugger P.F."/>
            <person name="Wang M."/>
            <person name="Li H."/>
            <person name="Zhang Y."/>
            <person name="Li Z."/>
            <person name="Wang Q."/>
            <person name="Van de Peer Y."/>
            <person name="Marchal K."/>
            <person name="Chen J."/>
        </authorList>
    </citation>
    <scope>NUCLEOTIDE SEQUENCE [LARGE SCALE GENOMIC DNA]</scope>
    <source>
        <tissue evidence="2">Leaf</tissue>
    </source>
</reference>
<organism evidence="2 3">
    <name type="scientific">Nelumbo nucifera</name>
    <name type="common">Sacred lotus</name>
    <dbReference type="NCBI Taxonomy" id="4432"/>
    <lineage>
        <taxon>Eukaryota</taxon>
        <taxon>Viridiplantae</taxon>
        <taxon>Streptophyta</taxon>
        <taxon>Embryophyta</taxon>
        <taxon>Tracheophyta</taxon>
        <taxon>Spermatophyta</taxon>
        <taxon>Magnoliopsida</taxon>
        <taxon>Proteales</taxon>
        <taxon>Nelumbonaceae</taxon>
        <taxon>Nelumbo</taxon>
    </lineage>
</organism>
<keyword evidence="1" id="KW-0472">Membrane</keyword>
<keyword evidence="3" id="KW-1185">Reference proteome</keyword>
<evidence type="ECO:0000256" key="1">
    <source>
        <dbReference type="SAM" id="Phobius"/>
    </source>
</evidence>
<evidence type="ECO:0000313" key="3">
    <source>
        <dbReference type="Proteomes" id="UP000607653"/>
    </source>
</evidence>
<gene>
    <name evidence="2" type="ORF">HUJ06_005695</name>
</gene>
<feature type="transmembrane region" description="Helical" evidence="1">
    <location>
        <begin position="12"/>
        <end position="36"/>
    </location>
</feature>
<comment type="caution">
    <text evidence="2">The sequence shown here is derived from an EMBL/GenBank/DDBJ whole genome shotgun (WGS) entry which is preliminary data.</text>
</comment>
<proteinExistence type="predicted"/>
<dbReference type="AlphaFoldDB" id="A0A822YVC2"/>
<keyword evidence="1" id="KW-0812">Transmembrane</keyword>
<protein>
    <submittedName>
        <fullName evidence="2">Uncharacterized protein</fullName>
    </submittedName>
</protein>